<organism evidence="2 3">
    <name type="scientific">Rhodocollybia butyracea</name>
    <dbReference type="NCBI Taxonomy" id="206335"/>
    <lineage>
        <taxon>Eukaryota</taxon>
        <taxon>Fungi</taxon>
        <taxon>Dikarya</taxon>
        <taxon>Basidiomycota</taxon>
        <taxon>Agaricomycotina</taxon>
        <taxon>Agaricomycetes</taxon>
        <taxon>Agaricomycetidae</taxon>
        <taxon>Agaricales</taxon>
        <taxon>Marasmiineae</taxon>
        <taxon>Omphalotaceae</taxon>
        <taxon>Rhodocollybia</taxon>
    </lineage>
</organism>
<comment type="caution">
    <text evidence="2">The sequence shown here is derived from an EMBL/GenBank/DDBJ whole genome shotgun (WGS) entry which is preliminary data.</text>
</comment>
<feature type="chain" id="PRO_5040467121" evidence="1">
    <location>
        <begin position="24"/>
        <end position="116"/>
    </location>
</feature>
<dbReference type="Proteomes" id="UP000772434">
    <property type="component" value="Unassembled WGS sequence"/>
</dbReference>
<gene>
    <name evidence="2" type="ORF">BDP27DRAFT_1367578</name>
</gene>
<protein>
    <submittedName>
        <fullName evidence="2">Uncharacterized protein</fullName>
    </submittedName>
</protein>
<evidence type="ECO:0000313" key="3">
    <source>
        <dbReference type="Proteomes" id="UP000772434"/>
    </source>
</evidence>
<dbReference type="AlphaFoldDB" id="A0A9P5PIE2"/>
<keyword evidence="3" id="KW-1185">Reference proteome</keyword>
<feature type="signal peptide" evidence="1">
    <location>
        <begin position="1"/>
        <end position="23"/>
    </location>
</feature>
<proteinExistence type="predicted"/>
<reference evidence="2" key="1">
    <citation type="submission" date="2020-11" db="EMBL/GenBank/DDBJ databases">
        <authorList>
            <consortium name="DOE Joint Genome Institute"/>
            <person name="Ahrendt S."/>
            <person name="Riley R."/>
            <person name="Andreopoulos W."/>
            <person name="Labutti K."/>
            <person name="Pangilinan J."/>
            <person name="Ruiz-Duenas F.J."/>
            <person name="Barrasa J.M."/>
            <person name="Sanchez-Garcia M."/>
            <person name="Camarero S."/>
            <person name="Miyauchi S."/>
            <person name="Serrano A."/>
            <person name="Linde D."/>
            <person name="Babiker R."/>
            <person name="Drula E."/>
            <person name="Ayuso-Fernandez I."/>
            <person name="Pacheco R."/>
            <person name="Padilla G."/>
            <person name="Ferreira P."/>
            <person name="Barriuso J."/>
            <person name="Kellner H."/>
            <person name="Castanera R."/>
            <person name="Alfaro M."/>
            <person name="Ramirez L."/>
            <person name="Pisabarro A.G."/>
            <person name="Kuo A."/>
            <person name="Tritt A."/>
            <person name="Lipzen A."/>
            <person name="He G."/>
            <person name="Yan M."/>
            <person name="Ng V."/>
            <person name="Cullen D."/>
            <person name="Martin F."/>
            <person name="Rosso M.-N."/>
            <person name="Henrissat B."/>
            <person name="Hibbett D."/>
            <person name="Martinez A.T."/>
            <person name="Grigoriev I.V."/>
        </authorList>
    </citation>
    <scope>NUCLEOTIDE SEQUENCE</scope>
    <source>
        <strain evidence="2">AH 40177</strain>
    </source>
</reference>
<dbReference type="EMBL" id="JADNRY010000134">
    <property type="protein sequence ID" value="KAF9063958.1"/>
    <property type="molecule type" value="Genomic_DNA"/>
</dbReference>
<name>A0A9P5PIE2_9AGAR</name>
<keyword evidence="1" id="KW-0732">Signal</keyword>
<sequence length="116" mass="11984">MKFNLSLTVVATILGYSVYGVTAAIWSQYTDATCGTSGGSLIANGSCPGGGELCNCIPILGSSVIITDTDGTFCETPVQFGTLECAFDAVDFAGFGECQPAEFPTQSSFTLQCIPN</sequence>
<accession>A0A9P5PIE2</accession>
<evidence type="ECO:0000256" key="1">
    <source>
        <dbReference type="SAM" id="SignalP"/>
    </source>
</evidence>
<evidence type="ECO:0000313" key="2">
    <source>
        <dbReference type="EMBL" id="KAF9063958.1"/>
    </source>
</evidence>